<reference evidence="3" key="2">
    <citation type="submission" date="2020-11" db="EMBL/GenBank/DDBJ databases">
        <authorList>
            <person name="McCartney M.A."/>
            <person name="Auch B."/>
            <person name="Kono T."/>
            <person name="Mallez S."/>
            <person name="Becker A."/>
            <person name="Gohl D.M."/>
            <person name="Silverstein K.A.T."/>
            <person name="Koren S."/>
            <person name="Bechman K.B."/>
            <person name="Herman A."/>
            <person name="Abrahante J.E."/>
            <person name="Garbe J."/>
        </authorList>
    </citation>
    <scope>NUCLEOTIDE SEQUENCE</scope>
    <source>
        <strain evidence="3">Duluth1</strain>
        <tissue evidence="3">Whole animal</tissue>
    </source>
</reference>
<comment type="caution">
    <text evidence="3">The sequence shown here is derived from an EMBL/GenBank/DDBJ whole genome shotgun (WGS) entry which is preliminary data.</text>
</comment>
<proteinExistence type="predicted"/>
<evidence type="ECO:0000256" key="1">
    <source>
        <dbReference type="SAM" id="Coils"/>
    </source>
</evidence>
<sequence>MAEWSKRDLLQGSVVGAQLRKEIDIGAAEEVDDKEEYIPKDTLDRRVKEEINKVFEDFKRKQELEHKGLKADNVNNLNNVPVNNNKLTIVDEESDDAKPAKKVDEEILGDDRDDEKPASDGGKDVGDHFEEIVEGAFDMINIDEEKKELKVEREIEERLAEVIKDAANEAADEVDEETEQEKLKETIRQNNNITFPDRQLNPAEVQRINDNAAVDTRRHDDDHEIPPFVTAEVTQLSSWA</sequence>
<keyword evidence="1" id="KW-0175">Coiled coil</keyword>
<dbReference type="EMBL" id="JAIWYP010000007">
    <property type="protein sequence ID" value="KAH3797637.1"/>
    <property type="molecule type" value="Genomic_DNA"/>
</dbReference>
<evidence type="ECO:0000313" key="4">
    <source>
        <dbReference type="Proteomes" id="UP000828390"/>
    </source>
</evidence>
<organism evidence="3 4">
    <name type="scientific">Dreissena polymorpha</name>
    <name type="common">Zebra mussel</name>
    <name type="synonym">Mytilus polymorpha</name>
    <dbReference type="NCBI Taxonomy" id="45954"/>
    <lineage>
        <taxon>Eukaryota</taxon>
        <taxon>Metazoa</taxon>
        <taxon>Spiralia</taxon>
        <taxon>Lophotrochozoa</taxon>
        <taxon>Mollusca</taxon>
        <taxon>Bivalvia</taxon>
        <taxon>Autobranchia</taxon>
        <taxon>Heteroconchia</taxon>
        <taxon>Euheterodonta</taxon>
        <taxon>Imparidentia</taxon>
        <taxon>Neoheterodontei</taxon>
        <taxon>Myida</taxon>
        <taxon>Dreissenoidea</taxon>
        <taxon>Dreissenidae</taxon>
        <taxon>Dreissena</taxon>
    </lineage>
</organism>
<dbReference type="AlphaFoldDB" id="A0A9D4FG24"/>
<evidence type="ECO:0000256" key="2">
    <source>
        <dbReference type="SAM" id="MobiDB-lite"/>
    </source>
</evidence>
<feature type="coiled-coil region" evidence="1">
    <location>
        <begin position="139"/>
        <end position="184"/>
    </location>
</feature>
<keyword evidence="4" id="KW-1185">Reference proteome</keyword>
<accession>A0A9D4FG24</accession>
<feature type="region of interest" description="Disordered" evidence="2">
    <location>
        <begin position="87"/>
        <end position="127"/>
    </location>
</feature>
<gene>
    <name evidence="3" type="ORF">DPMN_151221</name>
</gene>
<feature type="compositionally biased region" description="Basic and acidic residues" evidence="2">
    <location>
        <begin position="114"/>
        <end position="127"/>
    </location>
</feature>
<name>A0A9D4FG24_DREPO</name>
<feature type="compositionally biased region" description="Basic and acidic residues" evidence="2">
    <location>
        <begin position="96"/>
        <end position="105"/>
    </location>
</feature>
<protein>
    <submittedName>
        <fullName evidence="3">Uncharacterized protein</fullName>
    </submittedName>
</protein>
<dbReference type="Proteomes" id="UP000828390">
    <property type="component" value="Unassembled WGS sequence"/>
</dbReference>
<evidence type="ECO:0000313" key="3">
    <source>
        <dbReference type="EMBL" id="KAH3797637.1"/>
    </source>
</evidence>
<reference evidence="3" key="1">
    <citation type="journal article" date="2019" name="bioRxiv">
        <title>The Genome of the Zebra Mussel, Dreissena polymorpha: A Resource for Invasive Species Research.</title>
        <authorList>
            <person name="McCartney M.A."/>
            <person name="Auch B."/>
            <person name="Kono T."/>
            <person name="Mallez S."/>
            <person name="Zhang Y."/>
            <person name="Obille A."/>
            <person name="Becker A."/>
            <person name="Abrahante J.E."/>
            <person name="Garbe J."/>
            <person name="Badalamenti J.P."/>
            <person name="Herman A."/>
            <person name="Mangelson H."/>
            <person name="Liachko I."/>
            <person name="Sullivan S."/>
            <person name="Sone E.D."/>
            <person name="Koren S."/>
            <person name="Silverstein K.A.T."/>
            <person name="Beckman K.B."/>
            <person name="Gohl D.M."/>
        </authorList>
    </citation>
    <scope>NUCLEOTIDE SEQUENCE</scope>
    <source>
        <strain evidence="3">Duluth1</strain>
        <tissue evidence="3">Whole animal</tissue>
    </source>
</reference>